<reference evidence="1" key="1">
    <citation type="journal article" date="2004" name="Nature">
        <title>Genome duplication in the teleost fish Tetraodon nigroviridis reveals the early vertebrate proto-karyotype.</title>
        <authorList>
            <person name="Jaillon O."/>
            <person name="Aury J.-M."/>
            <person name="Brunet F."/>
            <person name="Petit J.-L."/>
            <person name="Stange-Thomann N."/>
            <person name="Mauceli E."/>
            <person name="Bouneau L."/>
            <person name="Fischer C."/>
            <person name="Ozouf-Costaz C."/>
            <person name="Bernot A."/>
            <person name="Nicaud S."/>
            <person name="Jaffe D."/>
            <person name="Fisher S."/>
            <person name="Lutfalla G."/>
            <person name="Dossat C."/>
            <person name="Segurens B."/>
            <person name="Dasilva C."/>
            <person name="Salanoubat M."/>
            <person name="Levy M."/>
            <person name="Boudet N."/>
            <person name="Castellano S."/>
            <person name="Anthouard V."/>
            <person name="Jubin C."/>
            <person name="Castelli V."/>
            <person name="Katinka M."/>
            <person name="Vacherie B."/>
            <person name="Biemont C."/>
            <person name="Skalli Z."/>
            <person name="Cattolico L."/>
            <person name="Poulain J."/>
            <person name="De Berardinis V."/>
            <person name="Cruaud C."/>
            <person name="Duprat S."/>
            <person name="Brottier P."/>
            <person name="Coutanceau J.-P."/>
            <person name="Gouzy J."/>
            <person name="Parra G."/>
            <person name="Lardier G."/>
            <person name="Chapple C."/>
            <person name="McKernan K.J."/>
            <person name="McEwan P."/>
            <person name="Bosak S."/>
            <person name="Kellis M."/>
            <person name="Volff J.-N."/>
            <person name="Guigo R."/>
            <person name="Zody M.C."/>
            <person name="Mesirov J."/>
            <person name="Lindblad-Toh K."/>
            <person name="Birren B."/>
            <person name="Nusbaum C."/>
            <person name="Kahn D."/>
            <person name="Robinson-Rechavi M."/>
            <person name="Laudet V."/>
            <person name="Schachter V."/>
            <person name="Quetier F."/>
            <person name="Saurin W."/>
            <person name="Scarpelli C."/>
            <person name="Wincker P."/>
            <person name="Lander E.S."/>
            <person name="Weissenbach J."/>
            <person name="Roest Crollius H."/>
        </authorList>
    </citation>
    <scope>NUCLEOTIDE SEQUENCE [LARGE SCALE GENOMIC DNA]</scope>
</reference>
<gene>
    <name evidence="1" type="ORF">GSTENG00020597001</name>
</gene>
<dbReference type="EMBL" id="CAAE01014659">
    <property type="protein sequence ID" value="CAG01731.1"/>
    <property type="molecule type" value="Genomic_DNA"/>
</dbReference>
<reference evidence="1" key="2">
    <citation type="submission" date="2004-02" db="EMBL/GenBank/DDBJ databases">
        <authorList>
            <consortium name="Genoscope"/>
            <consortium name="Whitehead Institute Centre for Genome Research"/>
        </authorList>
    </citation>
    <scope>NUCLEOTIDE SEQUENCE</scope>
</reference>
<comment type="caution">
    <text evidence="1">The sequence shown here is derived from an EMBL/GenBank/DDBJ whole genome shotgun (WGS) entry which is preliminary data.</text>
</comment>
<evidence type="ECO:0000313" key="1">
    <source>
        <dbReference type="EMBL" id="CAG01731.1"/>
    </source>
</evidence>
<accession>Q4SCA1</accession>
<dbReference type="AlphaFoldDB" id="Q4SCA1"/>
<dbReference type="KEGG" id="tng:GSTEN00020597G001"/>
<protein>
    <submittedName>
        <fullName evidence="1">(spotted green pufferfish) hypothetical protein</fullName>
    </submittedName>
</protein>
<sequence>MPTSFPVSVYHVSDAKEQGKHEVREQKVMPFNGRHYQTVLDNNNYI</sequence>
<proteinExistence type="predicted"/>
<organism evidence="1">
    <name type="scientific">Tetraodon nigroviridis</name>
    <name type="common">Spotted green pufferfish</name>
    <name type="synonym">Chelonodon nigroviridis</name>
    <dbReference type="NCBI Taxonomy" id="99883"/>
    <lineage>
        <taxon>Eukaryota</taxon>
        <taxon>Metazoa</taxon>
        <taxon>Chordata</taxon>
        <taxon>Craniata</taxon>
        <taxon>Vertebrata</taxon>
        <taxon>Euteleostomi</taxon>
        <taxon>Actinopterygii</taxon>
        <taxon>Neopterygii</taxon>
        <taxon>Teleostei</taxon>
        <taxon>Neoteleostei</taxon>
        <taxon>Acanthomorphata</taxon>
        <taxon>Eupercaria</taxon>
        <taxon>Tetraodontiformes</taxon>
        <taxon>Tetradontoidea</taxon>
        <taxon>Tetraodontidae</taxon>
        <taxon>Tetraodon</taxon>
    </lineage>
</organism>
<name>Q4SCA1_TETNG</name>